<name>A0A2P8R0M4_9BACT</name>
<feature type="transmembrane region" description="Helical" evidence="1">
    <location>
        <begin position="6"/>
        <end position="22"/>
    </location>
</feature>
<evidence type="ECO:0008006" key="4">
    <source>
        <dbReference type="Google" id="ProtNLM"/>
    </source>
</evidence>
<gene>
    <name evidence="2" type="ORF">CQ405_05640</name>
</gene>
<dbReference type="Proteomes" id="UP000240535">
    <property type="component" value="Unassembled WGS sequence"/>
</dbReference>
<evidence type="ECO:0000313" key="3">
    <source>
        <dbReference type="Proteomes" id="UP000240535"/>
    </source>
</evidence>
<reference evidence="3" key="1">
    <citation type="submission" date="2017-10" db="EMBL/GenBank/DDBJ databases">
        <title>Campylobacter species from seals.</title>
        <authorList>
            <person name="Gilbert M.J."/>
            <person name="Zomer A.L."/>
            <person name="Timmerman A.J."/>
            <person name="Duim B."/>
            <person name="Wagenaar J.A."/>
        </authorList>
    </citation>
    <scope>NUCLEOTIDE SEQUENCE [LARGE SCALE GENOMIC DNA]</scope>
    <source>
        <strain evidence="3">17S00004-5</strain>
    </source>
</reference>
<keyword evidence="1" id="KW-0812">Transmembrane</keyword>
<accession>A0A2P8R0M4</accession>
<dbReference type="OrthoDB" id="5356091at2"/>
<dbReference type="EMBL" id="PDHH01000004">
    <property type="protein sequence ID" value="PSM52041.1"/>
    <property type="molecule type" value="Genomic_DNA"/>
</dbReference>
<evidence type="ECO:0000256" key="1">
    <source>
        <dbReference type="SAM" id="Phobius"/>
    </source>
</evidence>
<protein>
    <recommendedName>
        <fullName evidence="4">Prokaryotic metallothionein family protein</fullName>
    </recommendedName>
</protein>
<dbReference type="AlphaFoldDB" id="A0A2P8R0M4"/>
<keyword evidence="1" id="KW-0472">Membrane</keyword>
<dbReference type="RefSeq" id="WP_106871558.1">
    <property type="nucleotide sequence ID" value="NZ_CP053841.1"/>
</dbReference>
<keyword evidence="1" id="KW-1133">Transmembrane helix</keyword>
<organism evidence="2 3">
    <name type="scientific">Campylobacter blaseri</name>
    <dbReference type="NCBI Taxonomy" id="2042961"/>
    <lineage>
        <taxon>Bacteria</taxon>
        <taxon>Pseudomonadati</taxon>
        <taxon>Campylobacterota</taxon>
        <taxon>Epsilonproteobacteria</taxon>
        <taxon>Campylobacterales</taxon>
        <taxon>Campylobacteraceae</taxon>
        <taxon>Campylobacter</taxon>
    </lineage>
</organism>
<sequence length="67" mass="7828">MGKLLMLAIIVAIIYFLILPRWRIKDKKDDKNVDSFVECEKCGTYIDVKNAIISNSRYICEDCIKEK</sequence>
<dbReference type="NCBIfam" id="NF041023">
    <property type="entry name" value="PP0621_fam"/>
    <property type="match status" value="1"/>
</dbReference>
<evidence type="ECO:0000313" key="2">
    <source>
        <dbReference type="EMBL" id="PSM52041.1"/>
    </source>
</evidence>
<comment type="caution">
    <text evidence="2">The sequence shown here is derived from an EMBL/GenBank/DDBJ whole genome shotgun (WGS) entry which is preliminary data.</text>
</comment>
<keyword evidence="3" id="KW-1185">Reference proteome</keyword>
<proteinExistence type="predicted"/>
<dbReference type="InterPro" id="IPR049708">
    <property type="entry name" value="PP0621-like"/>
</dbReference>